<dbReference type="SUPFAM" id="SSF53335">
    <property type="entry name" value="S-adenosyl-L-methionine-dependent methyltransferases"/>
    <property type="match status" value="1"/>
</dbReference>
<keyword evidence="3" id="KW-0489">Methyltransferase</keyword>
<dbReference type="Proteomes" id="UP000076400">
    <property type="component" value="Unassembled WGS sequence"/>
</dbReference>
<name>A0A154WFB8_9PROT</name>
<dbReference type="Gene3D" id="6.20.50.110">
    <property type="entry name" value="Methyltransferase, zinc-binding domain"/>
    <property type="match status" value="1"/>
</dbReference>
<feature type="domain" description="C-methyltransferase" evidence="2">
    <location>
        <begin position="245"/>
        <end position="400"/>
    </location>
</feature>
<dbReference type="InterPro" id="IPR013630">
    <property type="entry name" value="Methyltransf_Zn-bd_dom_put"/>
</dbReference>
<dbReference type="GO" id="GO:0032259">
    <property type="term" value="P:methylation"/>
    <property type="evidence" value="ECO:0007669"/>
    <property type="project" value="UniProtKB-KW"/>
</dbReference>
<dbReference type="STRING" id="580166.AUP43_05150"/>
<dbReference type="Gene3D" id="3.40.50.150">
    <property type="entry name" value="Vaccinia Virus protein VP39"/>
    <property type="match status" value="1"/>
</dbReference>
<dbReference type="PANTHER" id="PTHR43861:SF5">
    <property type="entry name" value="BLL5978 PROTEIN"/>
    <property type="match status" value="1"/>
</dbReference>
<dbReference type="InterPro" id="IPR038576">
    <property type="entry name" value="Methyltransf_Zn-bd_dom_put_sf"/>
</dbReference>
<dbReference type="AlphaFoldDB" id="A0A154WFB8"/>
<organism evidence="3 4">
    <name type="scientific">Oceanibaculum pacificum</name>
    <dbReference type="NCBI Taxonomy" id="580166"/>
    <lineage>
        <taxon>Bacteria</taxon>
        <taxon>Pseudomonadati</taxon>
        <taxon>Pseudomonadota</taxon>
        <taxon>Alphaproteobacteria</taxon>
        <taxon>Rhodospirillales</taxon>
        <taxon>Oceanibaculaceae</taxon>
        <taxon>Oceanibaculum</taxon>
    </lineage>
</organism>
<dbReference type="Pfam" id="PF13489">
    <property type="entry name" value="Methyltransf_23"/>
    <property type="match status" value="1"/>
</dbReference>
<protein>
    <submittedName>
        <fullName evidence="3">SAM-dependent methyltransferase</fullName>
    </submittedName>
</protein>
<keyword evidence="4" id="KW-1185">Reference proteome</keyword>
<proteinExistence type="predicted"/>
<keyword evidence="3" id="KW-0808">Transferase</keyword>
<dbReference type="OrthoDB" id="9815644at2"/>
<evidence type="ECO:0000259" key="2">
    <source>
        <dbReference type="Pfam" id="PF08484"/>
    </source>
</evidence>
<evidence type="ECO:0000313" key="4">
    <source>
        <dbReference type="Proteomes" id="UP000076400"/>
    </source>
</evidence>
<sequence length="405" mass="44177">MSRTECRSCGAALEAPFLDLGAMPPSNAYLPMEGGVEQSFPLRLRRCPACLLVQIDHDVPPDILFSDYAYFSSYSDSWLAHAQRFAEAAVGRFGLDAHSFVVELASNDGYLLRNFVAAGIPCLGVEPSDTVAAAARAIGVPTEEMFFGRNTAADILARYRPADLIVANNVLAHVPDLNDFVAGIALLLGKEGVLSVEFPHLATMLEKVAFDTVYHEHYSYFSLLAVERCFERHGLFLFDAERLSTHGGSLRLSAGKTPRPATPGLQSVRDEEAVLRLDTPEPYRAFADKVGAVRTGLLAFLTEAKGAGRRVVGYGAAAKGNTLLNYCGVSEADLPFVADRNPHKQNKRLPGSHIPIVVPERIAEARPDYVLILPWNLEAEVTAQLAFVRGWGGRFVTPIPRLRVK</sequence>
<gene>
    <name evidence="3" type="ORF">AUP43_05150</name>
</gene>
<dbReference type="PANTHER" id="PTHR43861">
    <property type="entry name" value="TRANS-ACONITATE 2-METHYLTRANSFERASE-RELATED"/>
    <property type="match status" value="1"/>
</dbReference>
<dbReference type="Pfam" id="PF08484">
    <property type="entry name" value="Methyltransf_14"/>
    <property type="match status" value="1"/>
</dbReference>
<dbReference type="Gene3D" id="3.40.50.720">
    <property type="entry name" value="NAD(P)-binding Rossmann-like Domain"/>
    <property type="match status" value="1"/>
</dbReference>
<evidence type="ECO:0000259" key="1">
    <source>
        <dbReference type="Pfam" id="PF08421"/>
    </source>
</evidence>
<reference evidence="3 4" key="1">
    <citation type="submission" date="2015-12" db="EMBL/GenBank/DDBJ databases">
        <title>Genome sequence of Oceanibaculum pacificum MCCC 1A02656.</title>
        <authorList>
            <person name="Lu L."/>
            <person name="Lai Q."/>
            <person name="Shao Z."/>
            <person name="Qian P."/>
        </authorList>
    </citation>
    <scope>NUCLEOTIDE SEQUENCE [LARGE SCALE GENOMIC DNA]</scope>
    <source>
        <strain evidence="3 4">MCCC 1A02656</strain>
    </source>
</reference>
<accession>A0A154WFB8</accession>
<dbReference type="Pfam" id="PF08421">
    <property type="entry name" value="Methyltransf_13"/>
    <property type="match status" value="1"/>
</dbReference>
<dbReference type="EMBL" id="LPXN01000046">
    <property type="protein sequence ID" value="KZD12217.1"/>
    <property type="molecule type" value="Genomic_DNA"/>
</dbReference>
<dbReference type="Gene3D" id="6.10.250.3100">
    <property type="match status" value="1"/>
</dbReference>
<evidence type="ECO:0000313" key="3">
    <source>
        <dbReference type="EMBL" id="KZD12217.1"/>
    </source>
</evidence>
<feature type="domain" description="Methyltransferase putative zinc binding" evidence="1">
    <location>
        <begin position="6"/>
        <end position="65"/>
    </location>
</feature>
<dbReference type="InterPro" id="IPR029063">
    <property type="entry name" value="SAM-dependent_MTases_sf"/>
</dbReference>
<dbReference type="InterPro" id="IPR013691">
    <property type="entry name" value="MeTrfase_14"/>
</dbReference>
<dbReference type="GO" id="GO:0008168">
    <property type="term" value="F:methyltransferase activity"/>
    <property type="evidence" value="ECO:0007669"/>
    <property type="project" value="UniProtKB-KW"/>
</dbReference>
<comment type="caution">
    <text evidence="3">The sequence shown here is derived from an EMBL/GenBank/DDBJ whole genome shotgun (WGS) entry which is preliminary data.</text>
</comment>